<sequence length="242" mass="27712">MAVYNLHLGSLSNGLRDILAVFPTENIQQMDQIARQISMREVASLQNQTLQLHNINVIINEVQEIDITIDAANPNLLQIILRLKQELNRIDDAVVRTSTTVGIFEGVYEMYLPNLTQRLNLLLPQFEHVARLTIDTMIEHRNTSQSLHSLERRSDEALTFDPNNQELLQPRTLLERTIGAINQIHEAYIAENAAIIQEDNVQVWLIMDMMSRMIQICADILLNHLLVSSETYASFSTEVFSY</sequence>
<name>A0A8H7RBS9_9FUNG</name>
<dbReference type="AlphaFoldDB" id="A0A8H7RBS9"/>
<reference evidence="1" key="1">
    <citation type="submission" date="2020-12" db="EMBL/GenBank/DDBJ databases">
        <title>Metabolic potential, ecology and presence of endohyphal bacteria is reflected in genomic diversity of Mucoromycotina.</title>
        <authorList>
            <person name="Muszewska A."/>
            <person name="Okrasinska A."/>
            <person name="Steczkiewicz K."/>
            <person name="Drgas O."/>
            <person name="Orlowska M."/>
            <person name="Perlinska-Lenart U."/>
            <person name="Aleksandrzak-Piekarczyk T."/>
            <person name="Szatraj K."/>
            <person name="Zielenkiewicz U."/>
            <person name="Pilsyk S."/>
            <person name="Malc E."/>
            <person name="Mieczkowski P."/>
            <person name="Kruszewska J.S."/>
            <person name="Biernat P."/>
            <person name="Pawlowska J."/>
        </authorList>
    </citation>
    <scope>NUCLEOTIDE SEQUENCE</scope>
    <source>
        <strain evidence="1">WA0000017839</strain>
    </source>
</reference>
<gene>
    <name evidence="1" type="ORF">INT47_010165</name>
</gene>
<protein>
    <submittedName>
        <fullName evidence="1">Uncharacterized protein</fullName>
    </submittedName>
</protein>
<comment type="caution">
    <text evidence="1">The sequence shown here is derived from an EMBL/GenBank/DDBJ whole genome shotgun (WGS) entry which is preliminary data.</text>
</comment>
<evidence type="ECO:0000313" key="1">
    <source>
        <dbReference type="EMBL" id="KAG2208469.1"/>
    </source>
</evidence>
<dbReference type="EMBL" id="JAEPRD010000019">
    <property type="protein sequence ID" value="KAG2208469.1"/>
    <property type="molecule type" value="Genomic_DNA"/>
</dbReference>
<accession>A0A8H7RBS9</accession>
<dbReference type="Proteomes" id="UP000603453">
    <property type="component" value="Unassembled WGS sequence"/>
</dbReference>
<evidence type="ECO:0000313" key="2">
    <source>
        <dbReference type="Proteomes" id="UP000603453"/>
    </source>
</evidence>
<organism evidence="1 2">
    <name type="scientific">Mucor saturninus</name>
    <dbReference type="NCBI Taxonomy" id="64648"/>
    <lineage>
        <taxon>Eukaryota</taxon>
        <taxon>Fungi</taxon>
        <taxon>Fungi incertae sedis</taxon>
        <taxon>Mucoromycota</taxon>
        <taxon>Mucoromycotina</taxon>
        <taxon>Mucoromycetes</taxon>
        <taxon>Mucorales</taxon>
        <taxon>Mucorineae</taxon>
        <taxon>Mucoraceae</taxon>
        <taxon>Mucor</taxon>
    </lineage>
</organism>
<proteinExistence type="predicted"/>
<keyword evidence="2" id="KW-1185">Reference proteome</keyword>